<reference evidence="2 3" key="1">
    <citation type="submission" date="2015-06" db="EMBL/GenBank/DDBJ databases">
        <title>Survival trade-offs in plant roots during colonization by closely related pathogenic and mutualistic fungi.</title>
        <authorList>
            <person name="Hacquard S."/>
            <person name="Kracher B."/>
            <person name="Hiruma K."/>
            <person name="Weinman A."/>
            <person name="Muench P."/>
            <person name="Garrido Oter R."/>
            <person name="Ver Loren van Themaat E."/>
            <person name="Dallerey J.-F."/>
            <person name="Damm U."/>
            <person name="Henrissat B."/>
            <person name="Lespinet O."/>
            <person name="Thon M."/>
            <person name="Kemen E."/>
            <person name="McHardy A.C."/>
            <person name="Schulze-Lefert P."/>
            <person name="O'Connell R.J."/>
        </authorList>
    </citation>
    <scope>NUCLEOTIDE SEQUENCE [LARGE SCALE GENOMIC DNA]</scope>
    <source>
        <strain evidence="2 3">0861</strain>
    </source>
</reference>
<dbReference type="EMBL" id="LFIV01000003">
    <property type="protein sequence ID" value="KZL78276.1"/>
    <property type="molecule type" value="Genomic_DNA"/>
</dbReference>
<keyword evidence="2" id="KW-0808">Transferase</keyword>
<accession>A0A166Z0M7</accession>
<dbReference type="InterPro" id="IPR051531">
    <property type="entry name" value="N-acetyltransferase"/>
</dbReference>
<protein>
    <submittedName>
        <fullName evidence="2">Acetyltransferase</fullName>
    </submittedName>
</protein>
<dbReference type="SUPFAM" id="SSF55729">
    <property type="entry name" value="Acyl-CoA N-acyltransferases (Nat)"/>
    <property type="match status" value="1"/>
</dbReference>
<evidence type="ECO:0000313" key="2">
    <source>
        <dbReference type="EMBL" id="KZL78276.1"/>
    </source>
</evidence>
<name>A0A166Z0M7_9PEZI</name>
<dbReference type="Proteomes" id="UP000076552">
    <property type="component" value="Unassembled WGS sequence"/>
</dbReference>
<comment type="caution">
    <text evidence="2">The sequence shown here is derived from an EMBL/GenBank/DDBJ whole genome shotgun (WGS) entry which is preliminary data.</text>
</comment>
<proteinExistence type="predicted"/>
<dbReference type="PANTHER" id="PTHR43792:SF1">
    <property type="entry name" value="N-ACETYLTRANSFERASE DOMAIN-CONTAINING PROTEIN"/>
    <property type="match status" value="1"/>
</dbReference>
<dbReference type="InterPro" id="IPR000182">
    <property type="entry name" value="GNAT_dom"/>
</dbReference>
<dbReference type="InterPro" id="IPR016181">
    <property type="entry name" value="Acyl_CoA_acyltransferase"/>
</dbReference>
<dbReference type="AlphaFoldDB" id="A0A166Z0M7"/>
<dbReference type="Pfam" id="PF13302">
    <property type="entry name" value="Acetyltransf_3"/>
    <property type="match status" value="1"/>
</dbReference>
<dbReference type="Gene3D" id="3.40.630.30">
    <property type="match status" value="1"/>
</dbReference>
<keyword evidence="3" id="KW-1185">Reference proteome</keyword>
<dbReference type="PANTHER" id="PTHR43792">
    <property type="entry name" value="GNAT FAMILY, PUTATIVE (AFU_ORTHOLOGUE AFUA_3G00765)-RELATED-RELATED"/>
    <property type="match status" value="1"/>
</dbReference>
<dbReference type="GO" id="GO:0016747">
    <property type="term" value="F:acyltransferase activity, transferring groups other than amino-acyl groups"/>
    <property type="evidence" value="ECO:0007669"/>
    <property type="project" value="InterPro"/>
</dbReference>
<gene>
    <name evidence="2" type="ORF">CT0861_07805</name>
</gene>
<sequence>MAGFEQQVEKKTDLDEKDQGADVMAELASLPRQLGMDIHTRGLCLRDVEAADLHALHRMRMDPEVMRYMTEVETEPVAEKCEKSLDMMRLLMKEGLMSFTVDRRPPDDEDEAYPDTLGFVGITSPPQVTFLFDRAAWGNGYASEALEVFLDYYWYAFPRGLPLRKTVPQSYTESEESEFSWDSEDNEEGGRAGNVLEAHVHEGNLAAERVLRKCRFAVARKEFASAHGRIDVPVTVFRLRGRKRSDRPWNPISQEQRWNRMASCNVDGEVVWK</sequence>
<feature type="domain" description="N-acetyltransferase" evidence="1">
    <location>
        <begin position="43"/>
        <end position="216"/>
    </location>
</feature>
<evidence type="ECO:0000259" key="1">
    <source>
        <dbReference type="Pfam" id="PF13302"/>
    </source>
</evidence>
<organism evidence="2 3">
    <name type="scientific">Colletotrichum tofieldiae</name>
    <dbReference type="NCBI Taxonomy" id="708197"/>
    <lineage>
        <taxon>Eukaryota</taxon>
        <taxon>Fungi</taxon>
        <taxon>Dikarya</taxon>
        <taxon>Ascomycota</taxon>
        <taxon>Pezizomycotina</taxon>
        <taxon>Sordariomycetes</taxon>
        <taxon>Hypocreomycetidae</taxon>
        <taxon>Glomerellales</taxon>
        <taxon>Glomerellaceae</taxon>
        <taxon>Colletotrichum</taxon>
        <taxon>Colletotrichum spaethianum species complex</taxon>
    </lineage>
</organism>
<evidence type="ECO:0000313" key="3">
    <source>
        <dbReference type="Proteomes" id="UP000076552"/>
    </source>
</evidence>